<organism evidence="1 2">
    <name type="scientific">Durusdinium trenchii</name>
    <dbReference type="NCBI Taxonomy" id="1381693"/>
    <lineage>
        <taxon>Eukaryota</taxon>
        <taxon>Sar</taxon>
        <taxon>Alveolata</taxon>
        <taxon>Dinophyceae</taxon>
        <taxon>Suessiales</taxon>
        <taxon>Symbiodiniaceae</taxon>
        <taxon>Durusdinium</taxon>
    </lineage>
</organism>
<dbReference type="Proteomes" id="UP001642484">
    <property type="component" value="Unassembled WGS sequence"/>
</dbReference>
<feature type="non-terminal residue" evidence="1">
    <location>
        <position position="1"/>
    </location>
</feature>
<dbReference type="EMBL" id="CAXAMN010004090">
    <property type="protein sequence ID" value="CAK9007598.1"/>
    <property type="molecule type" value="Genomic_DNA"/>
</dbReference>
<evidence type="ECO:0000313" key="1">
    <source>
        <dbReference type="EMBL" id="CAK9007598.1"/>
    </source>
</evidence>
<comment type="caution">
    <text evidence="1">The sequence shown here is derived from an EMBL/GenBank/DDBJ whole genome shotgun (WGS) entry which is preliminary data.</text>
</comment>
<gene>
    <name evidence="1" type="ORF">CCMP2556_LOCUS8908</name>
</gene>
<name>A0ABP0IZV1_9DINO</name>
<evidence type="ECO:0000313" key="2">
    <source>
        <dbReference type="Proteomes" id="UP001642484"/>
    </source>
</evidence>
<proteinExistence type="predicted"/>
<keyword evidence="2" id="KW-1185">Reference proteome</keyword>
<sequence>DSLKVVHATVGAFQSSKEAIWASRGITMSHVATRRAPNAMNFLRQLEVLRKSGEASDFTEWQNATQVARAFSIGKSEAQAISNLQDKINPEIVTMLKESTRVRGMRQFMNHDLLCKDLFNRGFSSGASGALCAWGVDLSNNDDNELDAWLLRVKLFIQRLNADWDRIPPGLKKPWGFKDASAVHSACGGFLAIMTALKAEIPQSDFAQNEAQIREQFHLGYLDPDIIHFLESTIPPVNLQE</sequence>
<accession>A0ABP0IZV1</accession>
<protein>
    <submittedName>
        <fullName evidence="1">Uncharacterized protein</fullName>
    </submittedName>
</protein>
<feature type="non-terminal residue" evidence="1">
    <location>
        <position position="241"/>
    </location>
</feature>
<reference evidence="1 2" key="1">
    <citation type="submission" date="2024-02" db="EMBL/GenBank/DDBJ databases">
        <authorList>
            <person name="Chen Y."/>
            <person name="Shah S."/>
            <person name="Dougan E. K."/>
            <person name="Thang M."/>
            <person name="Chan C."/>
        </authorList>
    </citation>
    <scope>NUCLEOTIDE SEQUENCE [LARGE SCALE GENOMIC DNA]</scope>
</reference>